<reference evidence="2 3" key="2">
    <citation type="journal article" date="2016" name="Genome Announc.">
        <title>Draft Genome Sequence of a Versatile Hydrocarbon-Degrading Bacterium, Rhodococcus pyridinivorans Strain KG-16, Collected from Oil Fields in India.</title>
        <authorList>
            <person name="Aggarwal R.K."/>
            <person name="Dawar C."/>
            <person name="Phanindranath R."/>
            <person name="Mutnuri L."/>
            <person name="Dayal A.M."/>
        </authorList>
    </citation>
    <scope>NUCLEOTIDE SEQUENCE [LARGE SCALE GENOMIC DNA]</scope>
    <source>
        <strain evidence="2 3">KG-16</strain>
    </source>
</reference>
<sequence>MRVLVTGHQGYLGSVMVPELLARGHEVVGLDTGLFAECTLGTAPQDPPGMTVDIRDVGVEHLTGFDAAIHLAALSNDPLGAFAPEITYDINHLGSVHLARCAKEAGVRRFLYASTCSVYGSAGDDLVDESAPLRPLTPYAVSKVRVEDDVAALADSGFCPVFLRNATAFGYSPRLRADIVVNNLVGTAVLTGEVRVLSDGTPWRPLVHAKDIALAFACALTAPESDVYCAAFNVGTESNNVRVRDIAESVTRAVPGSFVSITGETGPDPRSYRVDFSAIRRAMPAFVPSWSVDAGAAELFRHFVADDLTKEDFTQRFTRLAHLRRLSDAGRLDPTLRPRPAGVSRE</sequence>
<evidence type="ECO:0000313" key="2">
    <source>
        <dbReference type="EMBL" id="KSZ58735.1"/>
    </source>
</evidence>
<proteinExistence type="predicted"/>
<dbReference type="EMBL" id="AZXY01000005">
    <property type="protein sequence ID" value="KSZ58735.1"/>
    <property type="molecule type" value="Genomic_DNA"/>
</dbReference>
<dbReference type="RefSeq" id="WP_060652175.1">
    <property type="nucleotide sequence ID" value="NZ_AZXY01000005.1"/>
</dbReference>
<dbReference type="PATRIC" id="fig|1441730.3.peg.2653"/>
<dbReference type="SUPFAM" id="SSF51735">
    <property type="entry name" value="NAD(P)-binding Rossmann-fold domains"/>
    <property type="match status" value="1"/>
</dbReference>
<evidence type="ECO:0000313" key="3">
    <source>
        <dbReference type="Proteomes" id="UP000053060"/>
    </source>
</evidence>
<dbReference type="AlphaFoldDB" id="A0A0V9UL64"/>
<reference evidence="3" key="1">
    <citation type="submission" date="2015-01" db="EMBL/GenBank/DDBJ databases">
        <title>Draft genome sequence of Rhodococcus pyridinivorans strain KG-16, a hydrocarbon-degrading bacterium.</title>
        <authorList>
            <person name="Aggarwal R.K."/>
            <person name="Dawar C."/>
        </authorList>
    </citation>
    <scope>NUCLEOTIDE SEQUENCE [LARGE SCALE GENOMIC DNA]</scope>
    <source>
        <strain evidence="3">KG-16</strain>
    </source>
</reference>
<dbReference type="InterPro" id="IPR050177">
    <property type="entry name" value="Lipid_A_modif_metabolic_enz"/>
</dbReference>
<accession>A0A0V9UL64</accession>
<dbReference type="InterPro" id="IPR036291">
    <property type="entry name" value="NAD(P)-bd_dom_sf"/>
</dbReference>
<organism evidence="2 3">
    <name type="scientific">Rhodococcus pyridinivorans KG-16</name>
    <dbReference type="NCBI Taxonomy" id="1441730"/>
    <lineage>
        <taxon>Bacteria</taxon>
        <taxon>Bacillati</taxon>
        <taxon>Actinomycetota</taxon>
        <taxon>Actinomycetes</taxon>
        <taxon>Mycobacteriales</taxon>
        <taxon>Nocardiaceae</taxon>
        <taxon>Rhodococcus</taxon>
    </lineage>
</organism>
<feature type="domain" description="NAD-dependent epimerase/dehydratase" evidence="1">
    <location>
        <begin position="3"/>
        <end position="235"/>
    </location>
</feature>
<protein>
    <submittedName>
        <fullName evidence="2">NAD-dependent dehydratase</fullName>
    </submittedName>
</protein>
<dbReference type="Pfam" id="PF01370">
    <property type="entry name" value="Epimerase"/>
    <property type="match status" value="1"/>
</dbReference>
<dbReference type="Gene3D" id="3.40.50.720">
    <property type="entry name" value="NAD(P)-binding Rossmann-like Domain"/>
    <property type="match status" value="1"/>
</dbReference>
<dbReference type="Proteomes" id="UP000053060">
    <property type="component" value="Unassembled WGS sequence"/>
</dbReference>
<gene>
    <name evidence="2" type="ORF">Z045_12770</name>
</gene>
<comment type="caution">
    <text evidence="2">The sequence shown here is derived from an EMBL/GenBank/DDBJ whole genome shotgun (WGS) entry which is preliminary data.</text>
</comment>
<dbReference type="CDD" id="cd08946">
    <property type="entry name" value="SDR_e"/>
    <property type="match status" value="1"/>
</dbReference>
<evidence type="ECO:0000259" key="1">
    <source>
        <dbReference type="Pfam" id="PF01370"/>
    </source>
</evidence>
<dbReference type="InterPro" id="IPR001509">
    <property type="entry name" value="Epimerase_deHydtase"/>
</dbReference>
<dbReference type="PANTHER" id="PTHR43245:SF23">
    <property type="entry name" value="NAD(P)-BINDING DOMAIN-CONTAINING PROTEIN"/>
    <property type="match status" value="1"/>
</dbReference>
<dbReference type="PANTHER" id="PTHR43245">
    <property type="entry name" value="BIFUNCTIONAL POLYMYXIN RESISTANCE PROTEIN ARNA"/>
    <property type="match status" value="1"/>
</dbReference>
<name>A0A0V9UL64_9NOCA</name>